<feature type="domain" description="DyP dimeric alpha+beta barrel" evidence="10">
    <location>
        <begin position="10"/>
        <end position="181"/>
    </location>
</feature>
<dbReference type="GO" id="GO:0020037">
    <property type="term" value="F:heme binding"/>
    <property type="evidence" value="ECO:0007669"/>
    <property type="project" value="InterPro"/>
</dbReference>
<evidence type="ECO:0000313" key="12">
    <source>
        <dbReference type="Proteomes" id="UP000037035"/>
    </source>
</evidence>
<keyword evidence="4" id="KW-0479">Metal-binding</keyword>
<evidence type="ECO:0000256" key="7">
    <source>
        <dbReference type="ARBA" id="ARBA00023004"/>
    </source>
</evidence>
<dbReference type="PROSITE" id="PS51404">
    <property type="entry name" value="DYP_PEROXIDASE"/>
    <property type="match status" value="1"/>
</dbReference>
<comment type="cofactor">
    <cofactor evidence="1">
        <name>heme b</name>
        <dbReference type="ChEBI" id="CHEBI:60344"/>
    </cofactor>
</comment>
<name>A0A0L6UN79_9BASI</name>
<dbReference type="OrthoDB" id="3207336at2759"/>
<evidence type="ECO:0000256" key="2">
    <source>
        <dbReference type="ARBA" id="ARBA00022559"/>
    </source>
</evidence>
<keyword evidence="3" id="KW-0349">Heme</keyword>
<evidence type="ECO:0000256" key="5">
    <source>
        <dbReference type="ARBA" id="ARBA00022729"/>
    </source>
</evidence>
<dbReference type="InterPro" id="IPR049509">
    <property type="entry name" value="DyP_N"/>
</dbReference>
<dbReference type="InterPro" id="IPR011008">
    <property type="entry name" value="Dimeric_a/b-barrel"/>
</dbReference>
<evidence type="ECO:0000259" key="9">
    <source>
        <dbReference type="Pfam" id="PF20628"/>
    </source>
</evidence>
<dbReference type="Pfam" id="PF20628">
    <property type="entry name" value="Dyp_perox_C"/>
    <property type="match status" value="1"/>
</dbReference>
<evidence type="ECO:0000256" key="1">
    <source>
        <dbReference type="ARBA" id="ARBA00001970"/>
    </source>
</evidence>
<proteinExistence type="inferred from homology"/>
<dbReference type="STRING" id="27349.A0A0L6UN79"/>
<dbReference type="NCBIfam" id="TIGR01413">
    <property type="entry name" value="Dyp_perox_fam"/>
    <property type="match status" value="1"/>
</dbReference>
<keyword evidence="2" id="KW-0575">Peroxidase</keyword>
<evidence type="ECO:0008006" key="13">
    <source>
        <dbReference type="Google" id="ProtNLM"/>
    </source>
</evidence>
<dbReference type="GO" id="GO:0004601">
    <property type="term" value="F:peroxidase activity"/>
    <property type="evidence" value="ECO:0007669"/>
    <property type="project" value="UniProtKB-KW"/>
</dbReference>
<dbReference type="Pfam" id="PF21105">
    <property type="entry name" value="DyP_N"/>
    <property type="match status" value="1"/>
</dbReference>
<gene>
    <name evidence="11" type="ORF">VP01_482g3</name>
</gene>
<dbReference type="VEuPathDB" id="FungiDB:VP01_482g3"/>
<dbReference type="SUPFAM" id="SSF54909">
    <property type="entry name" value="Dimeric alpha+beta barrel"/>
    <property type="match status" value="1"/>
</dbReference>
<keyword evidence="5" id="KW-0732">Signal</keyword>
<evidence type="ECO:0000259" key="10">
    <source>
        <dbReference type="Pfam" id="PF21105"/>
    </source>
</evidence>
<evidence type="ECO:0000256" key="8">
    <source>
        <dbReference type="ARBA" id="ARBA00025737"/>
    </source>
</evidence>
<dbReference type="EMBL" id="LAVV01009976">
    <property type="protein sequence ID" value="KNZ49722.1"/>
    <property type="molecule type" value="Genomic_DNA"/>
</dbReference>
<feature type="domain" description="Dyp-type peroxidase C-terminal" evidence="9">
    <location>
        <begin position="286"/>
        <end position="389"/>
    </location>
</feature>
<dbReference type="GO" id="GO:0005829">
    <property type="term" value="C:cytosol"/>
    <property type="evidence" value="ECO:0007669"/>
    <property type="project" value="TreeGrafter"/>
</dbReference>
<evidence type="ECO:0000313" key="11">
    <source>
        <dbReference type="EMBL" id="KNZ49722.1"/>
    </source>
</evidence>
<organism evidence="11 12">
    <name type="scientific">Puccinia sorghi</name>
    <dbReference type="NCBI Taxonomy" id="27349"/>
    <lineage>
        <taxon>Eukaryota</taxon>
        <taxon>Fungi</taxon>
        <taxon>Dikarya</taxon>
        <taxon>Basidiomycota</taxon>
        <taxon>Pucciniomycotina</taxon>
        <taxon>Pucciniomycetes</taxon>
        <taxon>Pucciniales</taxon>
        <taxon>Pucciniaceae</taxon>
        <taxon>Puccinia</taxon>
    </lineage>
</organism>
<dbReference type="AlphaFoldDB" id="A0A0L6UN79"/>
<dbReference type="PANTHER" id="PTHR30521:SF4">
    <property type="entry name" value="DEFERROCHELATASE"/>
    <property type="match status" value="1"/>
</dbReference>
<keyword evidence="7" id="KW-0408">Iron</keyword>
<comment type="similarity">
    <text evidence="8">Belongs to the DyP-type peroxidase family.</text>
</comment>
<keyword evidence="6" id="KW-0560">Oxidoreductase</keyword>
<reference evidence="11 12" key="1">
    <citation type="submission" date="2015-08" db="EMBL/GenBank/DDBJ databases">
        <title>Next Generation Sequencing and Analysis of the Genome of Puccinia sorghi L Schw, the Causal Agent of Maize Common Rust.</title>
        <authorList>
            <person name="Rochi L."/>
            <person name="Burguener G."/>
            <person name="Darino M."/>
            <person name="Turjanski A."/>
            <person name="Kreff E."/>
            <person name="Dieguez M.J."/>
            <person name="Sacco F."/>
        </authorList>
    </citation>
    <scope>NUCLEOTIDE SEQUENCE [LARGE SCALE GENOMIC DNA]</scope>
    <source>
        <strain evidence="11 12">RO10H11247</strain>
    </source>
</reference>
<accession>A0A0L6UN79</accession>
<keyword evidence="12" id="KW-1185">Reference proteome</keyword>
<comment type="caution">
    <text evidence="11">The sequence shown here is derived from an EMBL/GenBank/DDBJ whole genome shotgun (WGS) entry which is preliminary data.</text>
</comment>
<dbReference type="Proteomes" id="UP000037035">
    <property type="component" value="Unassembled WGS sequence"/>
</dbReference>
<evidence type="ECO:0000256" key="3">
    <source>
        <dbReference type="ARBA" id="ARBA00022617"/>
    </source>
</evidence>
<sequence>MSSPNVDLKNIQGDIILGLQKRVEAFWFCTLKADAKSIEGFRKSLKSSLLPLITTTQDVLDTQKKIEEHKRMQQSGGGNDQLLPITQINLGFSFTGLRKLGLKVEEIPTGGNGVFSKGQKVDAVDNLGDPVDQSTKKLKTWSNDFLAEANSIDFVVLLTAPDNNLLHQKLDQVRKNLNQFLSHSFDGISTPAIENVNAQPGDKQSGIVKPDVILLGQPAAGNVDPNQSWIKDGSFMAFRELQQLVPEFQNFCDQSAKKLQNPNVSGDFIGARIVGRWKSGAPITLAPIQDKPDLSRAQNFDYSDELKQERCPYAAHIRKTNPRNGIAGADPAQAVLPHLMVRNGIPYGPELTEEENKLKKTKENRGLLFVAYQSQIENGFQFVQKLWSNNADFPFKTPAKVTPGLDLVIGQTSDEKPRVAQNIAPLGIAGTTDPNNVVTAPQNFVVPLGGEYFLMPSIKAINEKLSI</sequence>
<evidence type="ECO:0000256" key="6">
    <source>
        <dbReference type="ARBA" id="ARBA00023002"/>
    </source>
</evidence>
<protein>
    <recommendedName>
        <fullName evidence="13">Dyp-type peroxidase</fullName>
    </recommendedName>
</protein>
<evidence type="ECO:0000256" key="4">
    <source>
        <dbReference type="ARBA" id="ARBA00022723"/>
    </source>
</evidence>
<dbReference type="InterPro" id="IPR006314">
    <property type="entry name" value="Dyp_peroxidase"/>
</dbReference>
<dbReference type="InterPro" id="IPR048328">
    <property type="entry name" value="Dyp_perox_C"/>
</dbReference>
<dbReference type="PANTHER" id="PTHR30521">
    <property type="entry name" value="DEFERROCHELATASE/PEROXIDASE"/>
    <property type="match status" value="1"/>
</dbReference>
<dbReference type="GO" id="GO:0046872">
    <property type="term" value="F:metal ion binding"/>
    <property type="evidence" value="ECO:0007669"/>
    <property type="project" value="UniProtKB-KW"/>
</dbReference>